<evidence type="ECO:0000256" key="2">
    <source>
        <dbReference type="ARBA" id="ARBA00022473"/>
    </source>
</evidence>
<name>A0AAE2D968_SCHME</name>
<evidence type="ECO:0000313" key="10">
    <source>
        <dbReference type="EMBL" id="KAK4475899.1"/>
    </source>
</evidence>
<organism evidence="10 11">
    <name type="scientific">Schistosoma mekongi</name>
    <name type="common">Parasitic worm</name>
    <dbReference type="NCBI Taxonomy" id="38744"/>
    <lineage>
        <taxon>Eukaryota</taxon>
        <taxon>Metazoa</taxon>
        <taxon>Spiralia</taxon>
        <taxon>Lophotrochozoa</taxon>
        <taxon>Platyhelminthes</taxon>
        <taxon>Trematoda</taxon>
        <taxon>Digenea</taxon>
        <taxon>Strigeidida</taxon>
        <taxon>Schistosomatoidea</taxon>
        <taxon>Schistosomatidae</taxon>
        <taxon>Schistosoma</taxon>
    </lineage>
</organism>
<gene>
    <name evidence="10" type="ORF">MN116_001144</name>
</gene>
<evidence type="ECO:0000256" key="5">
    <source>
        <dbReference type="ARBA" id="ARBA00023163"/>
    </source>
</evidence>
<dbReference type="SMART" id="SM00426">
    <property type="entry name" value="TEA"/>
    <property type="match status" value="1"/>
</dbReference>
<evidence type="ECO:0000256" key="6">
    <source>
        <dbReference type="ARBA" id="ARBA00023242"/>
    </source>
</evidence>
<dbReference type="PRINTS" id="PR00065">
    <property type="entry name" value="TEADOMAIN"/>
</dbReference>
<evidence type="ECO:0000256" key="1">
    <source>
        <dbReference type="ARBA" id="ARBA00004123"/>
    </source>
</evidence>
<evidence type="ECO:0000256" key="8">
    <source>
        <dbReference type="SAM" id="MobiDB-lite"/>
    </source>
</evidence>
<dbReference type="Pfam" id="PF17725">
    <property type="entry name" value="YBD"/>
    <property type="match status" value="1"/>
</dbReference>
<dbReference type="GO" id="GO:0000978">
    <property type="term" value="F:RNA polymerase II cis-regulatory region sequence-specific DNA binding"/>
    <property type="evidence" value="ECO:0007669"/>
    <property type="project" value="TreeGrafter"/>
</dbReference>
<protein>
    <recommendedName>
        <fullName evidence="9">TEA domain-containing protein</fullName>
    </recommendedName>
</protein>
<feature type="compositionally biased region" description="Polar residues" evidence="8">
    <location>
        <begin position="588"/>
        <end position="602"/>
    </location>
</feature>
<dbReference type="EMBL" id="JALJAT010000001">
    <property type="protein sequence ID" value="KAK4475899.1"/>
    <property type="molecule type" value="Genomic_DNA"/>
</dbReference>
<dbReference type="Pfam" id="PF01285">
    <property type="entry name" value="TEA"/>
    <property type="match status" value="1"/>
</dbReference>
<dbReference type="FunFam" id="2.70.50.80:FF:000005">
    <property type="entry name" value="Transcription enhancer factor-like protein egl-44"/>
    <property type="match status" value="1"/>
</dbReference>
<feature type="domain" description="TEA" evidence="9">
    <location>
        <begin position="218"/>
        <end position="294"/>
    </location>
</feature>
<dbReference type="InterPro" id="IPR041086">
    <property type="entry name" value="YBD"/>
</dbReference>
<dbReference type="GO" id="GO:0005634">
    <property type="term" value="C:nucleus"/>
    <property type="evidence" value="ECO:0007669"/>
    <property type="project" value="UniProtKB-SubCell"/>
</dbReference>
<keyword evidence="6" id="KW-0539">Nucleus</keyword>
<reference evidence="10" key="1">
    <citation type="submission" date="2022-04" db="EMBL/GenBank/DDBJ databases">
        <authorList>
            <person name="Xu L."/>
            <person name="Lv Z."/>
        </authorList>
    </citation>
    <scope>NUCLEOTIDE SEQUENCE</scope>
    <source>
        <strain evidence="10">LV_2022a</strain>
    </source>
</reference>
<dbReference type="InterPro" id="IPR050937">
    <property type="entry name" value="TEC1_TEAD_TF"/>
</dbReference>
<dbReference type="GO" id="GO:0048568">
    <property type="term" value="P:embryonic organ development"/>
    <property type="evidence" value="ECO:0007669"/>
    <property type="project" value="TreeGrafter"/>
</dbReference>
<dbReference type="PANTHER" id="PTHR11834">
    <property type="entry name" value="TRANSCRIPTIONAL ENHANCER FACTOR TEF RELATED"/>
    <property type="match status" value="1"/>
</dbReference>
<accession>A0AAE2D968</accession>
<dbReference type="PANTHER" id="PTHR11834:SF0">
    <property type="entry name" value="PROTEIN SCALLOPED"/>
    <property type="match status" value="1"/>
</dbReference>
<sequence>MEVCKGKAAFSIPNLTSAAEVVAVDGNYSSSDGDSIPMKISNIDNDNNDNNINEDHPNGGNSLLNASETISKHDMDGDLRSVKMYINRSLSENTPVKLPLSLHLENPEIAREHLIDSSNHVPQQHQHRLHHHLNSKLQKSPSSLTSGLTIPSVMSTGSNGSFYCNSVNVNSSHQIRSGKRPAPTTPKHLSTNSTDFHFDDDCGSNSGSDIDAHENSSSTDVEGVWSMDIEQCFQEALAIYPPCGRRKIILSEEGKMYGRNELIARYIYQHTGKIRSRKQVSSHIQVLARRKSKELQAQIKDPDTKQRAIMHLSMLSSAQIVSASVLGSKTLPLNSSSSGLPITPAGIHSTTNDGKSNNIKMSNLQSLNMTNGRNDMHSMITDAIVTKRSPRINELHSDNKEAKNKTNGLYPENLHKYSSSTLINNNSQNNITNSNKNLCKGKSQETSSYSSSIQDGKTVHYNNINLTPSSQSTLAHLLPINSSLSPYSFDMRHQAAMMNSNGSPLSYPYEAFLALRSQHQSNLSSRNLDTLDLHDKLLRSDANKQQQQHQQQEVESQQLNFPLALDNLMVTDSKDHQSQSSSPSAPSLVNNNHSRSLPTTTNSSVLLSNFQPDGLFLVKTSIGQLIYCPSNQYNNSNDIPQKMNGANNNNDSSISSSNCSSISSLSSVPSFPSTLSMPNPLDSSLTTVAPASAAVAMAAAHVAAVAAYEQHCTSSSSITWPSQQNSILSARSNTNVLSKQIPDLVGQLKVNHAHHDDNYNDVVIGKQLNNDGAINILREISYPSMDRLSNPSTHRNEYISDSSKYPGKMIVETVGKNLSMVNMDPAALMTGATPEDLTNIDIPTWMGRSVTAPKMRLVELSAYMISLTSKSLSNTAINEYHSTATHNSAANQHNFVHIGPILNEQLYTDPNLEQVDASQIWDKFPEDSLKELMEHGPTNTFFLVKFWADVNVMVESDATFAVSAIFEGTEDVPINLSTKVCSFGKEVLEKIEDEQPRPENGRYVYRFLRSPMCDYMKKFIGKLLQLPQRELMNSVLENFTILHVLTNKLTNEVLLCIAYVLEVAQEGCRAQHHIYRLTRYG</sequence>
<dbReference type="Gene3D" id="2.70.50.80">
    <property type="match status" value="1"/>
</dbReference>
<keyword evidence="4" id="KW-0238">DNA-binding</keyword>
<dbReference type="AlphaFoldDB" id="A0AAE2D968"/>
<keyword evidence="11" id="KW-1185">Reference proteome</keyword>
<dbReference type="GO" id="GO:0035329">
    <property type="term" value="P:hippo signaling"/>
    <property type="evidence" value="ECO:0007669"/>
    <property type="project" value="TreeGrafter"/>
</dbReference>
<feature type="compositionally biased region" description="Low complexity" evidence="8">
    <location>
        <begin position="578"/>
        <end position="587"/>
    </location>
</feature>
<proteinExistence type="predicted"/>
<reference evidence="10" key="2">
    <citation type="journal article" date="2023" name="Infect Dis Poverty">
        <title>Chromosome-scale genome of the human blood fluke Schistosoma mekongi and its implications for public health.</title>
        <authorList>
            <person name="Zhou M."/>
            <person name="Xu L."/>
            <person name="Xu D."/>
            <person name="Chen W."/>
            <person name="Khan J."/>
            <person name="Hu Y."/>
            <person name="Huang H."/>
            <person name="Wei H."/>
            <person name="Zhang Y."/>
            <person name="Chusongsang P."/>
            <person name="Tanasarnprasert K."/>
            <person name="Hu X."/>
            <person name="Limpanont Y."/>
            <person name="Lv Z."/>
        </authorList>
    </citation>
    <scope>NUCLEOTIDE SEQUENCE</scope>
    <source>
        <strain evidence="10">LV_2022a</strain>
    </source>
</reference>
<feature type="region of interest" description="Disordered" evidence="8">
    <location>
        <begin position="572"/>
        <end position="602"/>
    </location>
</feature>
<dbReference type="PROSITE" id="PS51088">
    <property type="entry name" value="TEA_2"/>
    <property type="match status" value="1"/>
</dbReference>
<feature type="region of interest" description="Disordered" evidence="8">
    <location>
        <begin position="173"/>
        <end position="219"/>
    </location>
</feature>
<dbReference type="Gene3D" id="6.10.20.40">
    <property type="entry name" value="TEA/ATTS domain"/>
    <property type="match status" value="1"/>
</dbReference>
<keyword evidence="2" id="KW-0217">Developmental protein</keyword>
<dbReference type="InterPro" id="IPR000818">
    <property type="entry name" value="TEA/ATTS_dom"/>
</dbReference>
<dbReference type="GO" id="GO:0005667">
    <property type="term" value="C:transcription regulator complex"/>
    <property type="evidence" value="ECO:0007669"/>
    <property type="project" value="TreeGrafter"/>
</dbReference>
<evidence type="ECO:0000313" key="11">
    <source>
        <dbReference type="Proteomes" id="UP001292079"/>
    </source>
</evidence>
<evidence type="ECO:0000256" key="7">
    <source>
        <dbReference type="PROSITE-ProRule" id="PRU00505"/>
    </source>
</evidence>
<comment type="caution">
    <text evidence="10">The sequence shown here is derived from an EMBL/GenBank/DDBJ whole genome shotgun (WGS) entry which is preliminary data.</text>
</comment>
<keyword evidence="3" id="KW-0805">Transcription regulation</keyword>
<comment type="subcellular location">
    <subcellularLocation>
        <location evidence="1">Nucleus</location>
    </subcellularLocation>
</comment>
<evidence type="ECO:0000259" key="9">
    <source>
        <dbReference type="PROSITE" id="PS51088"/>
    </source>
</evidence>
<evidence type="ECO:0000256" key="4">
    <source>
        <dbReference type="ARBA" id="ARBA00023125"/>
    </source>
</evidence>
<evidence type="ECO:0000256" key="3">
    <source>
        <dbReference type="ARBA" id="ARBA00023015"/>
    </source>
</evidence>
<dbReference type="Proteomes" id="UP001292079">
    <property type="component" value="Unassembled WGS sequence"/>
</dbReference>
<dbReference type="InterPro" id="IPR038096">
    <property type="entry name" value="TEA/ATTS_sf"/>
</dbReference>
<keyword evidence="5" id="KW-0804">Transcription</keyword>
<dbReference type="GO" id="GO:0000981">
    <property type="term" value="F:DNA-binding transcription factor activity, RNA polymerase II-specific"/>
    <property type="evidence" value="ECO:0007669"/>
    <property type="project" value="TreeGrafter"/>
</dbReference>
<feature type="DNA-binding region" description="TEA" evidence="7">
    <location>
        <begin position="218"/>
        <end position="294"/>
    </location>
</feature>